<organism evidence="1 2">
    <name type="scientific">Staphylococcus aureus</name>
    <dbReference type="NCBI Taxonomy" id="1280"/>
    <lineage>
        <taxon>Bacteria</taxon>
        <taxon>Bacillati</taxon>
        <taxon>Bacillota</taxon>
        <taxon>Bacilli</taxon>
        <taxon>Bacillales</taxon>
        <taxon>Staphylococcaceae</taxon>
        <taxon>Staphylococcus</taxon>
    </lineage>
</organism>
<protein>
    <submittedName>
        <fullName evidence="1">Uncharacterized protein</fullName>
    </submittedName>
</protein>
<evidence type="ECO:0000313" key="2">
    <source>
        <dbReference type="Proteomes" id="UP000039437"/>
    </source>
</evidence>
<proteinExistence type="predicted"/>
<name>A0A0U1MR34_STAAU</name>
<sequence length="51" mass="6116">MIKIVTNSLTYLATYFAYKKTYLHTLCNKNYKFIYDTTMLAYLYSAIDTHF</sequence>
<gene>
    <name evidence="1" type="ORF">BN1321_350005</name>
</gene>
<evidence type="ECO:0000313" key="1">
    <source>
        <dbReference type="EMBL" id="CRI15844.1"/>
    </source>
</evidence>
<dbReference type="EMBL" id="CVOQ01000029">
    <property type="protein sequence ID" value="CRI15844.1"/>
    <property type="molecule type" value="Genomic_DNA"/>
</dbReference>
<reference evidence="1 2" key="1">
    <citation type="submission" date="2015-04" db="EMBL/GenBank/DDBJ databases">
        <authorList>
            <person name="Syromyatnikov M.Y."/>
            <person name="Popov V.N."/>
        </authorList>
    </citation>
    <scope>NUCLEOTIDE SEQUENCE [LARGE SCALE GENOMIC DNA]</scope>
    <source>
        <strain evidence="1 2">AH1</strain>
    </source>
</reference>
<accession>A0A0U1MR34</accession>
<dbReference type="Proteomes" id="UP000039437">
    <property type="component" value="Unassembled WGS sequence"/>
</dbReference>
<dbReference type="AlphaFoldDB" id="A0A0U1MR34"/>